<accession>A0A6M4G8U9</accession>
<sequence length="56" mass="6122">MTREEFGEWLDSICVDVTDDSDMNLLANDPGERCSFEAAAARLDAGQGIEVTLDDL</sequence>
<protein>
    <submittedName>
        <fullName evidence="1">Uncharacterized protein</fullName>
    </submittedName>
</protein>
<reference evidence="1 2" key="1">
    <citation type="submission" date="2020-04" db="EMBL/GenBank/DDBJ databases">
        <title>The Whole Genome Analysis of High salt-tolerant Sphingobium yanoikuyae YC-XJ2 with Aryl organophosphorus flame retardants (aryl-OPFRs)-degrading capacity and characteristics of Related phosphotriesterase.</title>
        <authorList>
            <person name="Li X."/>
        </authorList>
    </citation>
    <scope>NUCLEOTIDE SEQUENCE [LARGE SCALE GENOMIC DNA]</scope>
    <source>
        <strain evidence="1 2">YC-XJ2</strain>
    </source>
</reference>
<dbReference type="RefSeq" id="WP_169860698.1">
    <property type="nucleotide sequence ID" value="NZ_CP053021.1"/>
</dbReference>
<dbReference type="AlphaFoldDB" id="A0A6M4G8U9"/>
<proteinExistence type="predicted"/>
<evidence type="ECO:0000313" key="1">
    <source>
        <dbReference type="EMBL" id="QJR02077.1"/>
    </source>
</evidence>
<dbReference type="EMBL" id="CP053021">
    <property type="protein sequence ID" value="QJR02077.1"/>
    <property type="molecule type" value="Genomic_DNA"/>
</dbReference>
<dbReference type="Proteomes" id="UP000502611">
    <property type="component" value="Chromosome"/>
</dbReference>
<organism evidence="1 2">
    <name type="scientific">Sphingobium yanoikuyae</name>
    <name type="common">Sphingomonas yanoikuyae</name>
    <dbReference type="NCBI Taxonomy" id="13690"/>
    <lineage>
        <taxon>Bacteria</taxon>
        <taxon>Pseudomonadati</taxon>
        <taxon>Pseudomonadota</taxon>
        <taxon>Alphaproteobacteria</taxon>
        <taxon>Sphingomonadales</taxon>
        <taxon>Sphingomonadaceae</taxon>
        <taxon>Sphingobium</taxon>
    </lineage>
</organism>
<evidence type="ECO:0000313" key="2">
    <source>
        <dbReference type="Proteomes" id="UP000502611"/>
    </source>
</evidence>
<name>A0A6M4G8U9_SPHYA</name>
<gene>
    <name evidence="1" type="ORF">HH800_07600</name>
</gene>